<gene>
    <name evidence="1" type="ORF">XELAEV_18002026mg</name>
</gene>
<name>A0A974BNT4_XENLA</name>
<organism evidence="1">
    <name type="scientific">Xenopus laevis</name>
    <name type="common">African clawed frog</name>
    <dbReference type="NCBI Taxonomy" id="8355"/>
    <lineage>
        <taxon>Eukaryota</taxon>
        <taxon>Metazoa</taxon>
        <taxon>Chordata</taxon>
        <taxon>Craniata</taxon>
        <taxon>Vertebrata</taxon>
        <taxon>Euteleostomi</taxon>
        <taxon>Amphibia</taxon>
        <taxon>Batrachia</taxon>
        <taxon>Anura</taxon>
        <taxon>Pipoidea</taxon>
        <taxon>Pipidae</taxon>
        <taxon>Xenopodinae</taxon>
        <taxon>Xenopus</taxon>
        <taxon>Xenopus</taxon>
    </lineage>
</organism>
<dbReference type="Proteomes" id="UP000694892">
    <property type="component" value="Unassembled WGS sequence"/>
</dbReference>
<accession>A0A974BNT4</accession>
<dbReference type="EMBL" id="KV489749">
    <property type="protein sequence ID" value="OCT55448.1"/>
    <property type="molecule type" value="Genomic_DNA"/>
</dbReference>
<evidence type="ECO:0000313" key="1">
    <source>
        <dbReference type="EMBL" id="OCT55448.1"/>
    </source>
</evidence>
<sequence length="70" mass="8028">MNKEYTGGEKNLVYIDIITYRHPVRVQQLTLLPSLDLVMFSELSTLPWSADDVRIWRELTPNHEPACVGG</sequence>
<dbReference type="AlphaFoldDB" id="A0A974BNT4"/>
<reference evidence="1" key="1">
    <citation type="submission" date="2016-05" db="EMBL/GenBank/DDBJ databases">
        <title>WGS assembly of Xenopus laevis.</title>
        <authorList>
            <person name="Session A."/>
            <person name="Uno Y."/>
            <person name="Kwon T."/>
            <person name="Chapman J."/>
            <person name="Toyoda A."/>
            <person name="Takahashi S."/>
            <person name="Fukui A."/>
            <person name="Hikosaka A."/>
            <person name="Putnam N."/>
            <person name="Stites J."/>
            <person name="Van Heeringen S."/>
            <person name="Quigley I."/>
            <person name="Heinz S."/>
            <person name="Hellsten U."/>
            <person name="Lyons J."/>
            <person name="Suzuki A."/>
            <person name="Kondo M."/>
            <person name="Ogino H."/>
            <person name="Ochi H."/>
            <person name="Bogdanovic O."/>
            <person name="Lister R."/>
            <person name="Georgiou G."/>
            <person name="Paranjpe S."/>
            <person name="Van Kruijsbergen I."/>
            <person name="Mozaffari S."/>
            <person name="Shu S."/>
            <person name="Schmutz J."/>
            <person name="Jenkins J."/>
            <person name="Grimwood J."/>
            <person name="Carlson J."/>
            <person name="Mitros T."/>
            <person name="Simakov O."/>
            <person name="Heald R."/>
            <person name="Miller K."/>
            <person name="Haudenschild C."/>
            <person name="Kuroki Y."/>
            <person name="Tanaka T."/>
            <person name="Michiue T."/>
            <person name="Watanabe M."/>
            <person name="Kinoshita T."/>
            <person name="Ohta Y."/>
            <person name="Mawaribuchi S."/>
            <person name="Suzuki Y."/>
            <person name="Haramoto Y."/>
            <person name="Yamamoto T."/>
            <person name="Takagi C."/>
            <person name="Kitzman J."/>
            <person name="Shendure J."/>
            <person name="Nakayama T."/>
            <person name="Izutsu Y."/>
            <person name="Robert J."/>
            <person name="Dichmann D."/>
            <person name="Flajnik M."/>
            <person name="Houston D."/>
            <person name="Marcotte E."/>
            <person name="Wallingford J."/>
            <person name="Ito Y."/>
            <person name="Asashima M."/>
            <person name="Ueno N."/>
            <person name="Matsuda Y."/>
            <person name="Jan Veenstra G."/>
            <person name="Fujiyama A."/>
            <person name="Harland R."/>
            <person name="Taira M."/>
            <person name="Rokhsar D.S."/>
        </authorList>
    </citation>
    <scope>NUCLEOTIDE SEQUENCE</scope>
    <source>
        <strain evidence="1">J</strain>
        <tissue evidence="1">Blood</tissue>
    </source>
</reference>
<proteinExistence type="predicted"/>
<protein>
    <submittedName>
        <fullName evidence="1">Uncharacterized protein</fullName>
    </submittedName>
</protein>